<reference evidence="2" key="2">
    <citation type="submission" date="2023-05" db="EMBL/GenBank/DDBJ databases">
        <authorList>
            <consortium name="Lawrence Berkeley National Laboratory"/>
            <person name="Steindorff A."/>
            <person name="Hensen N."/>
            <person name="Bonometti L."/>
            <person name="Westerberg I."/>
            <person name="Brannstrom I.O."/>
            <person name="Guillou S."/>
            <person name="Cros-Aarteil S."/>
            <person name="Calhoun S."/>
            <person name="Haridas S."/>
            <person name="Kuo A."/>
            <person name="Mondo S."/>
            <person name="Pangilinan J."/>
            <person name="Riley R."/>
            <person name="Labutti K."/>
            <person name="Andreopoulos B."/>
            <person name="Lipzen A."/>
            <person name="Chen C."/>
            <person name="Yanf M."/>
            <person name="Daum C."/>
            <person name="Ng V."/>
            <person name="Clum A."/>
            <person name="Ohm R."/>
            <person name="Martin F."/>
            <person name="Silar P."/>
            <person name="Natvig D."/>
            <person name="Lalanne C."/>
            <person name="Gautier V."/>
            <person name="Ament-Velasquez S.L."/>
            <person name="Kruys A."/>
            <person name="Hutchinson M.I."/>
            <person name="Powell A.J."/>
            <person name="Barry K."/>
            <person name="Miller A.N."/>
            <person name="Grigoriev I.V."/>
            <person name="Debuchy R."/>
            <person name="Gladieux P."/>
            <person name="Thoren M.H."/>
            <person name="Johannesson H."/>
        </authorList>
    </citation>
    <scope>NUCLEOTIDE SEQUENCE</scope>
    <source>
        <strain evidence="2">PSN243</strain>
    </source>
</reference>
<feature type="region of interest" description="Disordered" evidence="1">
    <location>
        <begin position="1"/>
        <end position="25"/>
    </location>
</feature>
<sequence length="261" mass="27811">MYGTATQRSTTPVLVFASGSPESLPHRDREWRVAAHRFLESQGFLAGPGSRCYRPRNTQKSQSTSTNAGRSGGARRGQEAKMSPGDGERGGGWCLRRGPYPGLVKRVAKGGCEQVWESTQLPAHRCSVEKRTEDGLARAGRCDRQWVNATATGLPWCSGSSSLLGAYKMEHANAPGGDGGACEGGRRMAEVEGMREHAPVSFDLISRSVDGRTSNGQRKLPGISLGLAGPRDMRGGRVSPRATPAQPTAQGSSCHKLIDPP</sequence>
<evidence type="ECO:0000313" key="2">
    <source>
        <dbReference type="EMBL" id="KAK4450075.1"/>
    </source>
</evidence>
<comment type="caution">
    <text evidence="2">The sequence shown here is derived from an EMBL/GenBank/DDBJ whole genome shotgun (WGS) entry which is preliminary data.</text>
</comment>
<organism evidence="2 3">
    <name type="scientific">Podospora aff. communis PSN243</name>
    <dbReference type="NCBI Taxonomy" id="3040156"/>
    <lineage>
        <taxon>Eukaryota</taxon>
        <taxon>Fungi</taxon>
        <taxon>Dikarya</taxon>
        <taxon>Ascomycota</taxon>
        <taxon>Pezizomycotina</taxon>
        <taxon>Sordariomycetes</taxon>
        <taxon>Sordariomycetidae</taxon>
        <taxon>Sordariales</taxon>
        <taxon>Podosporaceae</taxon>
        <taxon>Podospora</taxon>
    </lineage>
</organism>
<protein>
    <submittedName>
        <fullName evidence="2">Uncharacterized protein</fullName>
    </submittedName>
</protein>
<dbReference type="EMBL" id="MU865934">
    <property type="protein sequence ID" value="KAK4450075.1"/>
    <property type="molecule type" value="Genomic_DNA"/>
</dbReference>
<name>A0AAV9GQ56_9PEZI</name>
<feature type="compositionally biased region" description="Polar residues" evidence="1">
    <location>
        <begin position="1"/>
        <end position="12"/>
    </location>
</feature>
<proteinExistence type="predicted"/>
<gene>
    <name evidence="2" type="ORF">QBC34DRAFT_81395</name>
</gene>
<dbReference type="AlphaFoldDB" id="A0AAV9GQ56"/>
<feature type="compositionally biased region" description="Polar residues" evidence="1">
    <location>
        <begin position="56"/>
        <end position="69"/>
    </location>
</feature>
<feature type="region of interest" description="Disordered" evidence="1">
    <location>
        <begin position="209"/>
        <end position="261"/>
    </location>
</feature>
<evidence type="ECO:0000256" key="1">
    <source>
        <dbReference type="SAM" id="MobiDB-lite"/>
    </source>
</evidence>
<reference evidence="2" key="1">
    <citation type="journal article" date="2023" name="Mol. Phylogenet. Evol.">
        <title>Genome-scale phylogeny and comparative genomics of the fungal order Sordariales.</title>
        <authorList>
            <person name="Hensen N."/>
            <person name="Bonometti L."/>
            <person name="Westerberg I."/>
            <person name="Brannstrom I.O."/>
            <person name="Guillou S."/>
            <person name="Cros-Aarteil S."/>
            <person name="Calhoun S."/>
            <person name="Haridas S."/>
            <person name="Kuo A."/>
            <person name="Mondo S."/>
            <person name="Pangilinan J."/>
            <person name="Riley R."/>
            <person name="LaButti K."/>
            <person name="Andreopoulos B."/>
            <person name="Lipzen A."/>
            <person name="Chen C."/>
            <person name="Yan M."/>
            <person name="Daum C."/>
            <person name="Ng V."/>
            <person name="Clum A."/>
            <person name="Steindorff A."/>
            <person name="Ohm R.A."/>
            <person name="Martin F."/>
            <person name="Silar P."/>
            <person name="Natvig D.O."/>
            <person name="Lalanne C."/>
            <person name="Gautier V."/>
            <person name="Ament-Velasquez S.L."/>
            <person name="Kruys A."/>
            <person name="Hutchinson M.I."/>
            <person name="Powell A.J."/>
            <person name="Barry K."/>
            <person name="Miller A.N."/>
            <person name="Grigoriev I.V."/>
            <person name="Debuchy R."/>
            <person name="Gladieux P."/>
            <person name="Hiltunen Thoren M."/>
            <person name="Johannesson H."/>
        </authorList>
    </citation>
    <scope>NUCLEOTIDE SEQUENCE</scope>
    <source>
        <strain evidence="2">PSN243</strain>
    </source>
</reference>
<dbReference type="Proteomes" id="UP001321760">
    <property type="component" value="Unassembled WGS sequence"/>
</dbReference>
<accession>A0AAV9GQ56</accession>
<feature type="region of interest" description="Disordered" evidence="1">
    <location>
        <begin position="49"/>
        <end position="93"/>
    </location>
</feature>
<evidence type="ECO:0000313" key="3">
    <source>
        <dbReference type="Proteomes" id="UP001321760"/>
    </source>
</evidence>
<keyword evidence="3" id="KW-1185">Reference proteome</keyword>